<accession>A0ABP2T6E3</accession>
<dbReference type="EMBL" id="AHMH02000114">
    <property type="protein sequence ID" value="EMM99406.1"/>
    <property type="molecule type" value="Genomic_DNA"/>
</dbReference>
<gene>
    <name evidence="1" type="ORF">LEP1GSC035_1115</name>
</gene>
<evidence type="ECO:0000313" key="2">
    <source>
        <dbReference type="Proteomes" id="UP000012099"/>
    </source>
</evidence>
<proteinExistence type="predicted"/>
<keyword evidence="2" id="KW-1185">Reference proteome</keyword>
<sequence length="61" mass="7331">MIKLTVLNFIEISITIVLKFKDYKNLILKNIRNSQTSNFNGFRENDYILLRTAEFIVIRFF</sequence>
<reference evidence="1 2" key="1">
    <citation type="submission" date="2013-01" db="EMBL/GenBank/DDBJ databases">
        <authorList>
            <person name="Harkins D.M."/>
            <person name="Durkin A.S."/>
            <person name="Brinkac L.M."/>
            <person name="Haft D.H."/>
            <person name="Selengut J.D."/>
            <person name="Sanka R."/>
            <person name="DePew J."/>
            <person name="Purushe J."/>
            <person name="Whelen A.C."/>
            <person name="Vinetz J.M."/>
            <person name="Sutton G.G."/>
            <person name="Nierman W.C."/>
            <person name="Fouts D.E."/>
        </authorList>
    </citation>
    <scope>NUCLEOTIDE SEQUENCE [LARGE SCALE GENOMIC DNA]</scope>
    <source>
        <strain evidence="1 2">2007001578</strain>
    </source>
</reference>
<comment type="caution">
    <text evidence="1">The sequence shown here is derived from an EMBL/GenBank/DDBJ whole genome shotgun (WGS) entry which is preliminary data.</text>
</comment>
<dbReference type="Proteomes" id="UP000012099">
    <property type="component" value="Unassembled WGS sequence"/>
</dbReference>
<evidence type="ECO:0000313" key="1">
    <source>
        <dbReference type="EMBL" id="EMM99406.1"/>
    </source>
</evidence>
<organism evidence="1 2">
    <name type="scientific">Leptospira noguchii str. 2007001578</name>
    <dbReference type="NCBI Taxonomy" id="1049974"/>
    <lineage>
        <taxon>Bacteria</taxon>
        <taxon>Pseudomonadati</taxon>
        <taxon>Spirochaetota</taxon>
        <taxon>Spirochaetia</taxon>
        <taxon>Leptospirales</taxon>
        <taxon>Leptospiraceae</taxon>
        <taxon>Leptospira</taxon>
    </lineage>
</organism>
<name>A0ABP2T6E3_9LEPT</name>
<protein>
    <submittedName>
        <fullName evidence="1">Uncharacterized protein</fullName>
    </submittedName>
</protein>